<reference evidence="2" key="1">
    <citation type="submission" date="2021-01" db="EMBL/GenBank/DDBJ databases">
        <authorList>
            <person name="Corre E."/>
            <person name="Pelletier E."/>
            <person name="Niang G."/>
            <person name="Scheremetjew M."/>
            <person name="Finn R."/>
            <person name="Kale V."/>
            <person name="Holt S."/>
            <person name="Cochrane G."/>
            <person name="Meng A."/>
            <person name="Brown T."/>
            <person name="Cohen L."/>
        </authorList>
    </citation>
    <scope>NUCLEOTIDE SEQUENCE</scope>
    <source>
        <strain evidence="2">CCMP1320</strain>
    </source>
</reference>
<evidence type="ECO:0000313" key="2">
    <source>
        <dbReference type="EMBL" id="CAE0488715.1"/>
    </source>
</evidence>
<evidence type="ECO:0000256" key="1">
    <source>
        <dbReference type="SAM" id="MobiDB-lite"/>
    </source>
</evidence>
<feature type="compositionally biased region" description="Polar residues" evidence="1">
    <location>
        <begin position="341"/>
        <end position="350"/>
    </location>
</feature>
<dbReference type="GO" id="GO:0032436">
    <property type="term" value="P:positive regulation of proteasomal ubiquitin-dependent protein catabolic process"/>
    <property type="evidence" value="ECO:0007669"/>
    <property type="project" value="TreeGrafter"/>
</dbReference>
<dbReference type="PANTHER" id="PTHR14939">
    <property type="entry name" value="F-BOX ONLY PROTEIN 22"/>
    <property type="match status" value="1"/>
</dbReference>
<evidence type="ECO:0008006" key="3">
    <source>
        <dbReference type="Google" id="ProtNLM"/>
    </source>
</evidence>
<sequence length="714" mass="74667">MHTELTVSSQESLLCNMQVLAGCGARRCARVATCCKRLQKMAASCGDRDSIYCSALSDRGTLREALTDATNRALEGITGTSVDFALVFISSYPARECQHVVPTLRRLLPQGAGIIGCTVDGLMGLDAKGQGMEKDPSEKKKAKEAVAVLVGRVAGSHVCLFADDRAVVKQEQEEPGAPFCRGLSACMGPAVAHAESAPPDSARSQKRGPRNQPAQPAKPAGLTTSGPAPDRLSRNFLAPSCVWLLGRVDECYSLMSWIEAAWEGQVPVAGGLTSTFFYSPGAGQASRLPHMTARDLKAAAYVGVALCPKQSQYNGSASGSSSRIDTTAMRQAAHADAASTGPATSPSQMGTAPGASVPPAPLASPSPALGAVGVPRSPSTRAAALTFVGVGAEVDAKVYRTSEMTALNGHVDGMHVSLSMKLVSVPGACSAVDFIHELYSMSERQSPVEGLAIWPEGNGDRCSLELLQKGQALILSATNALDAVISSDGSVVVKSMVYMGNDTEKKRLFQLPRQCQTFNVQLVSINIEACQAQIPRDLQVLQRACYRAPEQDPTHYWHAQQSAADAGACSSPMALVAFSCNGRGQKIFGQDKANSEAHLVANATHSSVAFIGGRMLGEIGPELLSSNGLAGWGFSPATLEAMGHNLSTTIQTQPAHATGPGSTSGESISSLHGNVPQTEGRVLIIPELDGMPARELALGGPNYQGYTTVYAAVC</sequence>
<feature type="region of interest" description="Disordered" evidence="1">
    <location>
        <begin position="191"/>
        <end position="229"/>
    </location>
</feature>
<organism evidence="2">
    <name type="scientific">Dunaliella tertiolecta</name>
    <name type="common">Green alga</name>
    <dbReference type="NCBI Taxonomy" id="3047"/>
    <lineage>
        <taxon>Eukaryota</taxon>
        <taxon>Viridiplantae</taxon>
        <taxon>Chlorophyta</taxon>
        <taxon>core chlorophytes</taxon>
        <taxon>Chlorophyceae</taxon>
        <taxon>CS clade</taxon>
        <taxon>Chlamydomonadales</taxon>
        <taxon>Dunaliellaceae</taxon>
        <taxon>Dunaliella</taxon>
    </lineage>
</organism>
<feature type="region of interest" description="Disordered" evidence="1">
    <location>
        <begin position="312"/>
        <end position="363"/>
    </location>
</feature>
<protein>
    <recommendedName>
        <fullName evidence="3">FIST domain-containing protein</fullName>
    </recommendedName>
</protein>
<dbReference type="AlphaFoldDB" id="A0A7S3VIZ7"/>
<feature type="region of interest" description="Disordered" evidence="1">
    <location>
        <begin position="652"/>
        <end position="674"/>
    </location>
</feature>
<dbReference type="EMBL" id="HBIP01007182">
    <property type="protein sequence ID" value="CAE0488715.1"/>
    <property type="molecule type" value="Transcribed_RNA"/>
</dbReference>
<gene>
    <name evidence="2" type="ORF">DTER00134_LOCUS3785</name>
</gene>
<dbReference type="PANTHER" id="PTHR14939:SF5">
    <property type="entry name" value="F-BOX ONLY PROTEIN 22"/>
    <property type="match status" value="1"/>
</dbReference>
<name>A0A7S3VIZ7_DUNTE</name>
<proteinExistence type="predicted"/>
<accession>A0A7S3VIZ7</accession>
<dbReference type="GO" id="GO:0000209">
    <property type="term" value="P:protein polyubiquitination"/>
    <property type="evidence" value="ECO:0007669"/>
    <property type="project" value="TreeGrafter"/>
</dbReference>